<keyword evidence="2" id="KW-1185">Reference proteome</keyword>
<protein>
    <submittedName>
        <fullName evidence="1">Uncharacterized protein</fullName>
    </submittedName>
</protein>
<name>A0ABQ8FSJ0_9PEZI</name>
<dbReference type="EMBL" id="JAGTJR010000064">
    <property type="protein sequence ID" value="KAH7021739.1"/>
    <property type="molecule type" value="Genomic_DNA"/>
</dbReference>
<reference evidence="1 2" key="1">
    <citation type="journal article" date="2021" name="Nat. Commun.">
        <title>Genetic determinants of endophytism in the Arabidopsis root mycobiome.</title>
        <authorList>
            <person name="Mesny F."/>
            <person name="Miyauchi S."/>
            <person name="Thiergart T."/>
            <person name="Pickel B."/>
            <person name="Atanasova L."/>
            <person name="Karlsson M."/>
            <person name="Huettel B."/>
            <person name="Barry K.W."/>
            <person name="Haridas S."/>
            <person name="Chen C."/>
            <person name="Bauer D."/>
            <person name="Andreopoulos W."/>
            <person name="Pangilinan J."/>
            <person name="LaButti K."/>
            <person name="Riley R."/>
            <person name="Lipzen A."/>
            <person name="Clum A."/>
            <person name="Drula E."/>
            <person name="Henrissat B."/>
            <person name="Kohler A."/>
            <person name="Grigoriev I.V."/>
            <person name="Martin F.M."/>
            <person name="Hacquard S."/>
        </authorList>
    </citation>
    <scope>NUCLEOTIDE SEQUENCE [LARGE SCALE GENOMIC DNA]</scope>
    <source>
        <strain evidence="1 2">MPI-SDFR-AT-0080</strain>
    </source>
</reference>
<organism evidence="1 2">
    <name type="scientific">Macrophomina phaseolina</name>
    <dbReference type="NCBI Taxonomy" id="35725"/>
    <lineage>
        <taxon>Eukaryota</taxon>
        <taxon>Fungi</taxon>
        <taxon>Dikarya</taxon>
        <taxon>Ascomycota</taxon>
        <taxon>Pezizomycotina</taxon>
        <taxon>Dothideomycetes</taxon>
        <taxon>Dothideomycetes incertae sedis</taxon>
        <taxon>Botryosphaeriales</taxon>
        <taxon>Botryosphaeriaceae</taxon>
        <taxon>Macrophomina</taxon>
    </lineage>
</organism>
<proteinExistence type="predicted"/>
<gene>
    <name evidence="1" type="ORF">B0J12DRAFT_705352</name>
</gene>
<dbReference type="Proteomes" id="UP000774617">
    <property type="component" value="Unassembled WGS sequence"/>
</dbReference>
<evidence type="ECO:0000313" key="1">
    <source>
        <dbReference type="EMBL" id="KAH7021739.1"/>
    </source>
</evidence>
<accession>A0ABQ8FSJ0</accession>
<evidence type="ECO:0000313" key="2">
    <source>
        <dbReference type="Proteomes" id="UP000774617"/>
    </source>
</evidence>
<sequence>MWAWHEASKEGHHFELLSQAIQIGLQGEAEEWNVLNLAENGLHTKTLSPIRTMFERYSTLEFLERVPLLSRRFIREDTLNTDFSRYDDIKRYSSQGVDRNNLKEGVVQAWFERSREIIPGHMVICGYLGGRNHNHE</sequence>
<comment type="caution">
    <text evidence="1">The sequence shown here is derived from an EMBL/GenBank/DDBJ whole genome shotgun (WGS) entry which is preliminary data.</text>
</comment>